<dbReference type="PROSITE" id="PS51257">
    <property type="entry name" value="PROKAR_LIPOPROTEIN"/>
    <property type="match status" value="1"/>
</dbReference>
<evidence type="ECO:0000313" key="1">
    <source>
        <dbReference type="EMBL" id="OBI46111.1"/>
    </source>
</evidence>
<evidence type="ECO:0000313" key="2">
    <source>
        <dbReference type="Proteomes" id="UP000093592"/>
    </source>
</evidence>
<reference evidence="2" key="1">
    <citation type="submission" date="2016-06" db="EMBL/GenBank/DDBJ databases">
        <authorList>
            <person name="Sutton G."/>
            <person name="Brinkac L."/>
            <person name="Sanka R."/>
            <person name="Adams M."/>
            <person name="Lau E."/>
            <person name="Sam S."/>
            <person name="Sreng N."/>
            <person name="Him V."/>
            <person name="Kerleguer A."/>
            <person name="Cheng S."/>
        </authorList>
    </citation>
    <scope>NUCLEOTIDE SEQUENCE [LARGE SCALE GENOMIC DNA]</scope>
    <source>
        <strain evidence="2">E861</strain>
    </source>
</reference>
<name>A0A1A2ZAH4_9MYCO</name>
<protein>
    <submittedName>
        <fullName evidence="1">Uncharacterized protein</fullName>
    </submittedName>
</protein>
<proteinExistence type="predicted"/>
<gene>
    <name evidence="1" type="ORF">A5707_21945</name>
</gene>
<dbReference type="AlphaFoldDB" id="A0A1A2ZAH4"/>
<sequence>MLRLSVIPMTLTSYFSIACRMVEPQPQPMSSSVIPGSSPNLPSARSRLACWASSSVVAPSSQYAQL</sequence>
<organism evidence="1 2">
    <name type="scientific">Mycobacterium kyorinense</name>
    <dbReference type="NCBI Taxonomy" id="487514"/>
    <lineage>
        <taxon>Bacteria</taxon>
        <taxon>Bacillati</taxon>
        <taxon>Actinomycetota</taxon>
        <taxon>Actinomycetes</taxon>
        <taxon>Mycobacteriales</taxon>
        <taxon>Mycobacteriaceae</taxon>
        <taxon>Mycobacterium</taxon>
    </lineage>
</organism>
<accession>A0A1A2ZAH4</accession>
<dbReference type="Proteomes" id="UP000093592">
    <property type="component" value="Unassembled WGS sequence"/>
</dbReference>
<dbReference type="EMBL" id="LZKJ01000114">
    <property type="protein sequence ID" value="OBI46111.1"/>
    <property type="molecule type" value="Genomic_DNA"/>
</dbReference>
<comment type="caution">
    <text evidence="1">The sequence shown here is derived from an EMBL/GenBank/DDBJ whole genome shotgun (WGS) entry which is preliminary data.</text>
</comment>